<evidence type="ECO:0000313" key="2">
    <source>
        <dbReference type="EMBL" id="QJX80601.1"/>
    </source>
</evidence>
<evidence type="ECO:0000259" key="1">
    <source>
        <dbReference type="Pfam" id="PF00669"/>
    </source>
</evidence>
<name>A0A6M6E0I1_PRIMG</name>
<dbReference type="GO" id="GO:0009424">
    <property type="term" value="C:bacterial-type flagellum hook"/>
    <property type="evidence" value="ECO:0007669"/>
    <property type="project" value="InterPro"/>
</dbReference>
<evidence type="ECO:0000313" key="3">
    <source>
        <dbReference type="Proteomes" id="UP000501076"/>
    </source>
</evidence>
<dbReference type="Pfam" id="PF00669">
    <property type="entry name" value="Flagellin_N"/>
    <property type="match status" value="1"/>
</dbReference>
<organism evidence="2 3">
    <name type="scientific">Priestia megaterium</name>
    <name type="common">Bacillus megaterium</name>
    <dbReference type="NCBI Taxonomy" id="1404"/>
    <lineage>
        <taxon>Bacteria</taxon>
        <taxon>Bacillati</taxon>
        <taxon>Bacillota</taxon>
        <taxon>Bacilli</taxon>
        <taxon>Bacillales</taxon>
        <taxon>Bacillaceae</taxon>
        <taxon>Priestia</taxon>
    </lineage>
</organism>
<proteinExistence type="predicted"/>
<dbReference type="GO" id="GO:0071973">
    <property type="term" value="P:bacterial-type flagellum-dependent cell motility"/>
    <property type="evidence" value="ECO:0007669"/>
    <property type="project" value="InterPro"/>
</dbReference>
<dbReference type="NCBIfam" id="TIGR02550">
    <property type="entry name" value="flagell_flgL"/>
    <property type="match status" value="1"/>
</dbReference>
<keyword evidence="2" id="KW-0966">Cell projection</keyword>
<dbReference type="EMBL" id="CP045273">
    <property type="protein sequence ID" value="QJX80601.1"/>
    <property type="molecule type" value="Genomic_DNA"/>
</dbReference>
<dbReference type="InterPro" id="IPR001492">
    <property type="entry name" value="Flagellin"/>
</dbReference>
<sequence length="290" mass="32731">MRVTGYDKFQMTQHYLTKIETESVKKQQQIATGKQFNRVSDDPVRVNRSMLMDVTESRLNQYQANVNDTKSLLQYMDVTFDSASSALDEAKEIGIKGANDTYSDSDRLTLSNSVEEIIKQMVGLANSQHLDRYMFSGEKINVKPIDYDGTTFTYNGNDKDMSVRVSDDVNVTVTQSAEQVFVPALNELVKLRDALKNNDQDGIEAALGGVQAESNKFIDNRAKIGVQTKSVELLYESYSQVKLDLSVKRQENDDVDMTTAISDFSYMQSIYQATIQSSLKMMQNSILDYI</sequence>
<dbReference type="PANTHER" id="PTHR42792">
    <property type="entry name" value="FLAGELLIN"/>
    <property type="match status" value="1"/>
</dbReference>
<reference evidence="2 3" key="1">
    <citation type="submission" date="2019-10" db="EMBL/GenBank/DDBJ databases">
        <title>Complete genome sequences for adaption low water activity.</title>
        <authorList>
            <person name="Zhao L."/>
            <person name="Zhong J."/>
        </authorList>
    </citation>
    <scope>NUCLEOTIDE SEQUENCE [LARGE SCALE GENOMIC DNA]</scope>
    <source>
        <strain evidence="2 3">FDU301</strain>
        <plasmid evidence="3">pfdu301a</plasmid>
    </source>
</reference>
<keyword evidence="2" id="KW-0969">Cilium</keyword>
<feature type="domain" description="Flagellin N-terminal" evidence="1">
    <location>
        <begin position="11"/>
        <end position="137"/>
    </location>
</feature>
<keyword evidence="2" id="KW-0282">Flagellum</keyword>
<dbReference type="RefSeq" id="WP_171778596.1">
    <property type="nucleotide sequence ID" value="NZ_CP045273.1"/>
</dbReference>
<gene>
    <name evidence="2" type="primary">flgL</name>
    <name evidence="2" type="ORF">FDZ14_31415</name>
</gene>
<keyword evidence="2" id="KW-0614">Plasmid</keyword>
<accession>A0A6M6E0I1</accession>
<dbReference type="Gene3D" id="1.20.1330.10">
    <property type="entry name" value="f41 fragment of flagellin, N-terminal domain"/>
    <property type="match status" value="1"/>
</dbReference>
<dbReference type="Proteomes" id="UP000501076">
    <property type="component" value="Plasmid pFDU301A"/>
</dbReference>
<geneLocation type="plasmid" evidence="3">
    <name>pfdu301a</name>
</geneLocation>
<dbReference type="InterPro" id="IPR001029">
    <property type="entry name" value="Flagellin_N"/>
</dbReference>
<dbReference type="AlphaFoldDB" id="A0A6M6E0I1"/>
<dbReference type="SUPFAM" id="SSF64518">
    <property type="entry name" value="Phase 1 flagellin"/>
    <property type="match status" value="1"/>
</dbReference>
<protein>
    <submittedName>
        <fullName evidence="2">Flagellar hook-associated protein 3</fullName>
    </submittedName>
</protein>
<dbReference type="PANTHER" id="PTHR42792:SF1">
    <property type="entry name" value="FLAGELLAR HOOK-ASSOCIATED PROTEIN 3"/>
    <property type="match status" value="1"/>
</dbReference>
<dbReference type="InterPro" id="IPR013384">
    <property type="entry name" value="Flagell_FlgL"/>
</dbReference>
<dbReference type="GO" id="GO:0005198">
    <property type="term" value="F:structural molecule activity"/>
    <property type="evidence" value="ECO:0007669"/>
    <property type="project" value="InterPro"/>
</dbReference>